<evidence type="ECO:0000259" key="1">
    <source>
        <dbReference type="SMART" id="SM00256"/>
    </source>
</evidence>
<feature type="domain" description="F-box" evidence="1">
    <location>
        <begin position="21"/>
        <end position="61"/>
    </location>
</feature>
<dbReference type="CDD" id="cd22157">
    <property type="entry name" value="F-box_AtFBW1-like"/>
    <property type="match status" value="1"/>
</dbReference>
<sequence length="149" mass="17241">MLQTRDSRPQPLILRPWKSHLPDDIVLNILSRIPVKSLIRFRCVCKTWDSSITTPNFISTDLNKNNDHDHACLIQTCIQYNSYKIPKVYKVLCCDRMLDWVFEYSVPSAFDLNMSEMVSSCNGLVCLIQHANRSNTDDAIYLWNASITK</sequence>
<organism evidence="2 3">
    <name type="scientific">Quercus rubra</name>
    <name type="common">Northern red oak</name>
    <name type="synonym">Quercus borealis</name>
    <dbReference type="NCBI Taxonomy" id="3512"/>
    <lineage>
        <taxon>Eukaryota</taxon>
        <taxon>Viridiplantae</taxon>
        <taxon>Streptophyta</taxon>
        <taxon>Embryophyta</taxon>
        <taxon>Tracheophyta</taxon>
        <taxon>Spermatophyta</taxon>
        <taxon>Magnoliopsida</taxon>
        <taxon>eudicotyledons</taxon>
        <taxon>Gunneridae</taxon>
        <taxon>Pentapetalae</taxon>
        <taxon>rosids</taxon>
        <taxon>fabids</taxon>
        <taxon>Fagales</taxon>
        <taxon>Fagaceae</taxon>
        <taxon>Quercus</taxon>
    </lineage>
</organism>
<dbReference type="Gene3D" id="1.20.1280.50">
    <property type="match status" value="1"/>
</dbReference>
<dbReference type="Proteomes" id="UP001324115">
    <property type="component" value="Unassembled WGS sequence"/>
</dbReference>
<dbReference type="AlphaFoldDB" id="A0AAN7FFW1"/>
<dbReference type="SMART" id="SM00256">
    <property type="entry name" value="FBOX"/>
    <property type="match status" value="1"/>
</dbReference>
<comment type="caution">
    <text evidence="2">The sequence shown here is derived from an EMBL/GenBank/DDBJ whole genome shotgun (WGS) entry which is preliminary data.</text>
</comment>
<proteinExistence type="predicted"/>
<protein>
    <recommendedName>
        <fullName evidence="1">F-box domain-containing protein</fullName>
    </recommendedName>
</protein>
<keyword evidence="3" id="KW-1185">Reference proteome</keyword>
<dbReference type="InterPro" id="IPR001810">
    <property type="entry name" value="F-box_dom"/>
</dbReference>
<dbReference type="EMBL" id="JAXUIC010000004">
    <property type="protein sequence ID" value="KAK4592933.1"/>
    <property type="molecule type" value="Genomic_DNA"/>
</dbReference>
<dbReference type="InterPro" id="IPR050796">
    <property type="entry name" value="SCF_F-box_component"/>
</dbReference>
<reference evidence="2 3" key="1">
    <citation type="journal article" date="2023" name="G3 (Bethesda)">
        <title>A haplotype-resolved chromosome-scale genome for Quercus rubra L. provides insights into the genetics of adaptive traits for red oak species.</title>
        <authorList>
            <person name="Kapoor B."/>
            <person name="Jenkins J."/>
            <person name="Schmutz J."/>
            <person name="Zhebentyayeva T."/>
            <person name="Kuelheim C."/>
            <person name="Coggeshall M."/>
            <person name="Heim C."/>
            <person name="Lasky J.R."/>
            <person name="Leites L."/>
            <person name="Islam-Faridi N."/>
            <person name="Romero-Severson J."/>
            <person name="DeLeo V.L."/>
            <person name="Lucas S.M."/>
            <person name="Lazic D."/>
            <person name="Gailing O."/>
            <person name="Carlson J."/>
            <person name="Staton M."/>
        </authorList>
    </citation>
    <scope>NUCLEOTIDE SEQUENCE [LARGE SCALE GENOMIC DNA]</scope>
    <source>
        <strain evidence="2">Pseudo-F2</strain>
    </source>
</reference>
<gene>
    <name evidence="2" type="ORF">RGQ29_017176</name>
</gene>
<evidence type="ECO:0000313" key="3">
    <source>
        <dbReference type="Proteomes" id="UP001324115"/>
    </source>
</evidence>
<accession>A0AAN7FFW1</accession>
<name>A0AAN7FFW1_QUERU</name>
<dbReference type="SUPFAM" id="SSF81383">
    <property type="entry name" value="F-box domain"/>
    <property type="match status" value="1"/>
</dbReference>
<evidence type="ECO:0000313" key="2">
    <source>
        <dbReference type="EMBL" id="KAK4592933.1"/>
    </source>
</evidence>
<dbReference type="PANTHER" id="PTHR31672">
    <property type="entry name" value="BNACNNG10540D PROTEIN"/>
    <property type="match status" value="1"/>
</dbReference>
<dbReference type="PANTHER" id="PTHR31672:SF13">
    <property type="entry name" value="F-BOX PROTEIN CPR30-LIKE"/>
    <property type="match status" value="1"/>
</dbReference>
<dbReference type="InterPro" id="IPR036047">
    <property type="entry name" value="F-box-like_dom_sf"/>
</dbReference>
<dbReference type="Pfam" id="PF00646">
    <property type="entry name" value="F-box"/>
    <property type="match status" value="1"/>
</dbReference>